<reference evidence="3" key="1">
    <citation type="submission" date="2015-01" db="EMBL/GenBank/DDBJ databases">
        <authorList>
            <person name="Xiang T."/>
            <person name="Song Y."/>
            <person name="Huang L."/>
            <person name="Wang B."/>
            <person name="Wu P."/>
        </authorList>
    </citation>
    <scope>NUCLEOTIDE SEQUENCE [LARGE SCALE GENOMIC DNA]</scope>
    <source>
        <strain evidence="3">V1</strain>
    </source>
</reference>
<sequence length="155" mass="17504">MRLLVDSDSCPAKIRSIICKTAKRLKVEAVFVANRPIPVANNPFCSFIQTGTESQAADIHILNTALSGDIVITRDIPLAKALIDKNILVINDRGTVYTKENINERLSIRNFMYKLQEYGLTPEKTKTFGKKEISDFAQALDRETTKLIRHQQNEL</sequence>
<dbReference type="Proteomes" id="UP000042527">
    <property type="component" value="Unassembled WGS sequence"/>
</dbReference>
<dbReference type="AlphaFoldDB" id="A0A0B7H2W9"/>
<dbReference type="PANTHER" id="PTHR35146:SF1">
    <property type="entry name" value="UPF0178 PROTEIN YAII"/>
    <property type="match status" value="1"/>
</dbReference>
<organism evidence="3 5">
    <name type="scientific">Treponema phagedenis</name>
    <dbReference type="NCBI Taxonomy" id="162"/>
    <lineage>
        <taxon>Bacteria</taxon>
        <taxon>Pseudomonadati</taxon>
        <taxon>Spirochaetota</taxon>
        <taxon>Spirochaetia</taxon>
        <taxon>Spirochaetales</taxon>
        <taxon>Treponemataceae</taxon>
        <taxon>Treponema</taxon>
    </lineage>
</organism>
<evidence type="ECO:0000256" key="2">
    <source>
        <dbReference type="HAMAP-Rule" id="MF_00489"/>
    </source>
</evidence>
<evidence type="ECO:0000256" key="1">
    <source>
        <dbReference type="ARBA" id="ARBA00008522"/>
    </source>
</evidence>
<dbReference type="PANTHER" id="PTHR35146">
    <property type="entry name" value="UPF0178 PROTEIN YAII"/>
    <property type="match status" value="1"/>
</dbReference>
<gene>
    <name evidence="4" type="ORF">FUT82_02825</name>
    <name evidence="3" type="ORF">TPHV1_80074</name>
</gene>
<dbReference type="EMBL" id="CP042817">
    <property type="protein sequence ID" value="QEJ97021.1"/>
    <property type="molecule type" value="Genomic_DNA"/>
</dbReference>
<keyword evidence="5" id="KW-1185">Reference proteome</keyword>
<reference evidence="4 6" key="3">
    <citation type="submission" date="2019-08" db="EMBL/GenBank/DDBJ databases">
        <authorList>
            <person name="Kuhnert P."/>
        </authorList>
    </citation>
    <scope>NUCLEOTIDE SEQUENCE [LARGE SCALE GENOMIC DNA]</scope>
    <source>
        <strain evidence="4 6">B36.5</strain>
    </source>
</reference>
<evidence type="ECO:0000313" key="4">
    <source>
        <dbReference type="EMBL" id="QEJ97021.1"/>
    </source>
</evidence>
<comment type="similarity">
    <text evidence="1 2">Belongs to the UPF0178 family.</text>
</comment>
<evidence type="ECO:0000313" key="6">
    <source>
        <dbReference type="Proteomes" id="UP000323594"/>
    </source>
</evidence>
<dbReference type="Pfam" id="PF02639">
    <property type="entry name" value="DUF188"/>
    <property type="match status" value="1"/>
</dbReference>
<dbReference type="CDD" id="cd18720">
    <property type="entry name" value="PIN_YqxD-like"/>
    <property type="match status" value="1"/>
</dbReference>
<evidence type="ECO:0000313" key="5">
    <source>
        <dbReference type="Proteomes" id="UP000042527"/>
    </source>
</evidence>
<dbReference type="RefSeq" id="WP_002698451.1">
    <property type="nucleotide sequence ID" value="NZ_CDNC01000050.1"/>
</dbReference>
<dbReference type="InterPro" id="IPR003791">
    <property type="entry name" value="UPF0178"/>
</dbReference>
<dbReference type="GeneID" id="57754534"/>
<proteinExistence type="inferred from homology"/>
<reference evidence="5" key="2">
    <citation type="submission" date="2015-01" db="EMBL/GenBank/DDBJ databases">
        <authorList>
            <person name="Manzoor Shahid"/>
            <person name="Zubair Saima"/>
        </authorList>
    </citation>
    <scope>NUCLEOTIDE SEQUENCE [LARGE SCALE GENOMIC DNA]</scope>
    <source>
        <strain evidence="5">V1</strain>
    </source>
</reference>
<accession>A0A0B7H2W9</accession>
<dbReference type="EMBL" id="CDNC01000050">
    <property type="protein sequence ID" value="CEM63321.1"/>
    <property type="molecule type" value="Genomic_DNA"/>
</dbReference>
<protein>
    <recommendedName>
        <fullName evidence="2">UPF0178 protein FUT82_02825</fullName>
    </recommendedName>
</protein>
<dbReference type="HAMAP" id="MF_00489">
    <property type="entry name" value="UPF0178"/>
    <property type="match status" value="1"/>
</dbReference>
<name>A0A0B7H2W9_TREPH</name>
<dbReference type="OrthoDB" id="9798918at2"/>
<dbReference type="Proteomes" id="UP000323594">
    <property type="component" value="Chromosome"/>
</dbReference>
<evidence type="ECO:0000313" key="3">
    <source>
        <dbReference type="EMBL" id="CEM63321.1"/>
    </source>
</evidence>